<evidence type="ECO:0000313" key="1">
    <source>
        <dbReference type="EMBL" id="JAD40866.1"/>
    </source>
</evidence>
<organism evidence="1">
    <name type="scientific">Arundo donax</name>
    <name type="common">Giant reed</name>
    <name type="synonym">Donax arundinaceus</name>
    <dbReference type="NCBI Taxonomy" id="35708"/>
    <lineage>
        <taxon>Eukaryota</taxon>
        <taxon>Viridiplantae</taxon>
        <taxon>Streptophyta</taxon>
        <taxon>Embryophyta</taxon>
        <taxon>Tracheophyta</taxon>
        <taxon>Spermatophyta</taxon>
        <taxon>Magnoliopsida</taxon>
        <taxon>Liliopsida</taxon>
        <taxon>Poales</taxon>
        <taxon>Poaceae</taxon>
        <taxon>PACMAD clade</taxon>
        <taxon>Arundinoideae</taxon>
        <taxon>Arundineae</taxon>
        <taxon>Arundo</taxon>
    </lineage>
</organism>
<protein>
    <submittedName>
        <fullName evidence="1">Uncharacterized protein</fullName>
    </submittedName>
</protein>
<accession>A0A0A8ZPZ3</accession>
<dbReference type="EMBL" id="GBRH01257029">
    <property type="protein sequence ID" value="JAD40866.1"/>
    <property type="molecule type" value="Transcribed_RNA"/>
</dbReference>
<proteinExistence type="predicted"/>
<name>A0A0A8ZPZ3_ARUDO</name>
<sequence>MYDSRIMSATNMTLPTLYPTKIVALPFKKLYCLFRFCIYSH</sequence>
<reference evidence="1" key="1">
    <citation type="submission" date="2014-09" db="EMBL/GenBank/DDBJ databases">
        <authorList>
            <person name="Magalhaes I.L.F."/>
            <person name="Oliveira U."/>
            <person name="Santos F.R."/>
            <person name="Vidigal T.H.D.A."/>
            <person name="Brescovit A.D."/>
            <person name="Santos A.J."/>
        </authorList>
    </citation>
    <scope>NUCLEOTIDE SEQUENCE</scope>
    <source>
        <tissue evidence="1">Shoot tissue taken approximately 20 cm above the soil surface</tissue>
    </source>
</reference>
<dbReference type="AlphaFoldDB" id="A0A0A8ZPZ3"/>
<reference evidence="1" key="2">
    <citation type="journal article" date="2015" name="Data Brief">
        <title>Shoot transcriptome of the giant reed, Arundo donax.</title>
        <authorList>
            <person name="Barrero R.A."/>
            <person name="Guerrero F.D."/>
            <person name="Moolhuijzen P."/>
            <person name="Goolsby J.A."/>
            <person name="Tidwell J."/>
            <person name="Bellgard S.E."/>
            <person name="Bellgard M.I."/>
        </authorList>
    </citation>
    <scope>NUCLEOTIDE SEQUENCE</scope>
    <source>
        <tissue evidence="1">Shoot tissue taken approximately 20 cm above the soil surface</tissue>
    </source>
</reference>